<dbReference type="Proteomes" id="UP001232755">
    <property type="component" value="Unassembled WGS sequence"/>
</dbReference>
<protein>
    <submittedName>
        <fullName evidence="6">Choline dehydrogenase</fullName>
        <ecNumber evidence="6">1.1.99.1</ecNumber>
    </submittedName>
</protein>
<comment type="similarity">
    <text evidence="2">Belongs to the GMC oxidoreductase family.</text>
</comment>
<dbReference type="GO" id="GO:0008812">
    <property type="term" value="F:choline dehydrogenase activity"/>
    <property type="evidence" value="ECO:0007669"/>
    <property type="project" value="UniProtKB-EC"/>
</dbReference>
<dbReference type="InterPro" id="IPR007867">
    <property type="entry name" value="GMC_OxRtase_C"/>
</dbReference>
<evidence type="ECO:0000313" key="7">
    <source>
        <dbReference type="Proteomes" id="UP001232755"/>
    </source>
</evidence>
<evidence type="ECO:0000313" key="6">
    <source>
        <dbReference type="EMBL" id="MDQ0753997.1"/>
    </source>
</evidence>
<evidence type="ECO:0000256" key="2">
    <source>
        <dbReference type="ARBA" id="ARBA00010790"/>
    </source>
</evidence>
<dbReference type="PANTHER" id="PTHR11552:SF147">
    <property type="entry name" value="CHOLINE DEHYDROGENASE, MITOCHONDRIAL"/>
    <property type="match status" value="1"/>
</dbReference>
<evidence type="ECO:0000256" key="1">
    <source>
        <dbReference type="ARBA" id="ARBA00001974"/>
    </source>
</evidence>
<gene>
    <name evidence="6" type="ORF">QF034_008228</name>
</gene>
<evidence type="ECO:0000256" key="4">
    <source>
        <dbReference type="ARBA" id="ARBA00022827"/>
    </source>
</evidence>
<keyword evidence="3" id="KW-0285">Flavoprotein</keyword>
<sequence length="513" mass="54531">MATANATRRGPEASEYDYVIVGAGTAGCVLAARLSERDGARVLLLEAGGPATLVLLKVPQAWPALMGTEVDWCYATVPQTGTAHRDHVMPAGKVLGGSSAINAMAHIRGHRANFDRWAREGATGWEYDSVLPYFKRSEHAEGRDPAYRGVGGPLRVTPARNRHPLSQALFDAALEVGIPATEDSNGKQPEGVCWHELNIVDGARQSAAAAYLEPIRRRPGLTIETGALALRVLLDGDRCVGVEYAVDGRTRRVRATEEVVLSAGAVGSPKLLMLSGLGPERHLRELGIGVVEDLPGVGANLHDHPLAGITYEARRPVEPGANQHGEVSALQRTGPDVDEPDLQFVFIDVPFHPPSLEGPANGYTIGFAVMTPVSRGTVRLAGPDPTQAPRIDPNYLAEQEDVRRMLIGFQRAREIGAASALAEWRARQVLPGLEVVDGAAARDYVARCTGTYFHLVGTCAIGQVVDPQLRVRGIGGLRVADASVMPSIVSANTNATTVMIGERAAALIADGAQ</sequence>
<dbReference type="InterPro" id="IPR000172">
    <property type="entry name" value="GMC_OxRdtase_N"/>
</dbReference>
<keyword evidence="6" id="KW-0560">Oxidoreductase</keyword>
<evidence type="ECO:0000256" key="3">
    <source>
        <dbReference type="ARBA" id="ARBA00022630"/>
    </source>
</evidence>
<dbReference type="InterPro" id="IPR012132">
    <property type="entry name" value="GMC_OxRdtase"/>
</dbReference>
<dbReference type="Gene3D" id="3.30.560.10">
    <property type="entry name" value="Glucose Oxidase, domain 3"/>
    <property type="match status" value="1"/>
</dbReference>
<proteinExistence type="inferred from homology"/>
<evidence type="ECO:0000259" key="5">
    <source>
        <dbReference type="PROSITE" id="PS00624"/>
    </source>
</evidence>
<reference evidence="6 7" key="1">
    <citation type="submission" date="2023-07" db="EMBL/GenBank/DDBJ databases">
        <title>Comparative genomics of wheat-associated soil bacteria to identify genetic determinants of phenazine resistance.</title>
        <authorList>
            <person name="Mouncey N."/>
        </authorList>
    </citation>
    <scope>NUCLEOTIDE SEQUENCE [LARGE SCALE GENOMIC DNA]</scope>
    <source>
        <strain evidence="6 7">B3I12</strain>
    </source>
</reference>
<comment type="cofactor">
    <cofactor evidence="1">
        <name>FAD</name>
        <dbReference type="ChEBI" id="CHEBI:57692"/>
    </cofactor>
</comment>
<dbReference type="PIRSF" id="PIRSF000137">
    <property type="entry name" value="Alcohol_oxidase"/>
    <property type="match status" value="1"/>
</dbReference>
<dbReference type="EC" id="1.1.99.1" evidence="6"/>
<dbReference type="EMBL" id="JAUSYP010000001">
    <property type="protein sequence ID" value="MDQ0753997.1"/>
    <property type="molecule type" value="Genomic_DNA"/>
</dbReference>
<dbReference type="SUPFAM" id="SSF51905">
    <property type="entry name" value="FAD/NAD(P)-binding domain"/>
    <property type="match status" value="1"/>
</dbReference>
<dbReference type="RefSeq" id="WP_307179753.1">
    <property type="nucleotide sequence ID" value="NZ_JAUSYP010000001.1"/>
</dbReference>
<name>A0ABU0R2V7_9ACTN</name>
<dbReference type="SUPFAM" id="SSF54373">
    <property type="entry name" value="FAD-linked reductases, C-terminal domain"/>
    <property type="match status" value="1"/>
</dbReference>
<comment type="caution">
    <text evidence="6">The sequence shown here is derived from an EMBL/GenBank/DDBJ whole genome shotgun (WGS) entry which is preliminary data.</text>
</comment>
<dbReference type="Gene3D" id="3.50.50.60">
    <property type="entry name" value="FAD/NAD(P)-binding domain"/>
    <property type="match status" value="1"/>
</dbReference>
<dbReference type="Pfam" id="PF00732">
    <property type="entry name" value="GMC_oxred_N"/>
    <property type="match status" value="1"/>
</dbReference>
<feature type="domain" description="Glucose-methanol-choline oxidoreductase N-terminal" evidence="5">
    <location>
        <begin position="264"/>
        <end position="278"/>
    </location>
</feature>
<keyword evidence="7" id="KW-1185">Reference proteome</keyword>
<dbReference type="PANTHER" id="PTHR11552">
    <property type="entry name" value="GLUCOSE-METHANOL-CHOLINE GMC OXIDOREDUCTASE"/>
    <property type="match status" value="1"/>
</dbReference>
<organism evidence="6 7">
    <name type="scientific">Streptomyces africanus</name>
    <dbReference type="NCBI Taxonomy" id="231024"/>
    <lineage>
        <taxon>Bacteria</taxon>
        <taxon>Bacillati</taxon>
        <taxon>Actinomycetota</taxon>
        <taxon>Actinomycetes</taxon>
        <taxon>Kitasatosporales</taxon>
        <taxon>Streptomycetaceae</taxon>
        <taxon>Streptomyces</taxon>
    </lineage>
</organism>
<dbReference type="PROSITE" id="PS00624">
    <property type="entry name" value="GMC_OXRED_2"/>
    <property type="match status" value="1"/>
</dbReference>
<accession>A0ABU0R2V7</accession>
<keyword evidence="4" id="KW-0274">FAD</keyword>
<dbReference type="Pfam" id="PF05199">
    <property type="entry name" value="GMC_oxred_C"/>
    <property type="match status" value="1"/>
</dbReference>
<dbReference type="InterPro" id="IPR036188">
    <property type="entry name" value="FAD/NAD-bd_sf"/>
</dbReference>